<organism evidence="5">
    <name type="scientific">Pyrodinium bahamense</name>
    <dbReference type="NCBI Taxonomy" id="73915"/>
    <lineage>
        <taxon>Eukaryota</taxon>
        <taxon>Sar</taxon>
        <taxon>Alveolata</taxon>
        <taxon>Dinophyceae</taxon>
        <taxon>Gonyaulacales</taxon>
        <taxon>Pyrocystaceae</taxon>
        <taxon>Pyrodinium</taxon>
    </lineage>
</organism>
<protein>
    <recommendedName>
        <fullName evidence="4">EF-hand domain-containing protein</fullName>
    </recommendedName>
</protein>
<dbReference type="SUPFAM" id="SSF47391">
    <property type="entry name" value="Dimerization-anchoring domain of cAMP-dependent PK regulatory subunit"/>
    <property type="match status" value="1"/>
</dbReference>
<proteinExistence type="predicted"/>
<dbReference type="InterPro" id="IPR002048">
    <property type="entry name" value="EF_hand_dom"/>
</dbReference>
<dbReference type="EMBL" id="HBEG01035056">
    <property type="protein sequence ID" value="CAD8373570.1"/>
    <property type="molecule type" value="Transcribed_RNA"/>
</dbReference>
<name>A0A7S0ASR6_9DINO</name>
<dbReference type="SUPFAM" id="SSF47473">
    <property type="entry name" value="EF-hand"/>
    <property type="match status" value="2"/>
</dbReference>
<dbReference type="PANTHER" id="PTHR34524:SF6">
    <property type="entry name" value="CALCYPHOSINE LIKE"/>
    <property type="match status" value="1"/>
</dbReference>
<dbReference type="Gene3D" id="1.10.238.10">
    <property type="entry name" value="EF-hand"/>
    <property type="match status" value="3"/>
</dbReference>
<evidence type="ECO:0000259" key="4">
    <source>
        <dbReference type="PROSITE" id="PS50222"/>
    </source>
</evidence>
<dbReference type="InterPro" id="IPR051581">
    <property type="entry name" value="Ca-bind"/>
</dbReference>
<reference evidence="5" key="1">
    <citation type="submission" date="2021-01" db="EMBL/GenBank/DDBJ databases">
        <authorList>
            <person name="Corre E."/>
            <person name="Pelletier E."/>
            <person name="Niang G."/>
            <person name="Scheremetjew M."/>
            <person name="Finn R."/>
            <person name="Kale V."/>
            <person name="Holt S."/>
            <person name="Cochrane G."/>
            <person name="Meng A."/>
            <person name="Brown T."/>
            <person name="Cohen L."/>
        </authorList>
    </citation>
    <scope>NUCLEOTIDE SEQUENCE</scope>
    <source>
        <strain evidence="5">Pbaha01</strain>
    </source>
</reference>
<dbReference type="GO" id="GO:0005509">
    <property type="term" value="F:calcium ion binding"/>
    <property type="evidence" value="ECO:0007669"/>
    <property type="project" value="InterPro"/>
</dbReference>
<feature type="domain" description="EF-hand" evidence="4">
    <location>
        <begin position="209"/>
        <end position="244"/>
    </location>
</feature>
<evidence type="ECO:0000313" key="5">
    <source>
        <dbReference type="EMBL" id="CAD8373570.1"/>
    </source>
</evidence>
<feature type="domain" description="EF-hand" evidence="4">
    <location>
        <begin position="70"/>
        <end position="105"/>
    </location>
</feature>
<dbReference type="Pfam" id="PF13499">
    <property type="entry name" value="EF-hand_7"/>
    <property type="match status" value="2"/>
</dbReference>
<dbReference type="AlphaFoldDB" id="A0A7S0ASR6"/>
<dbReference type="InterPro" id="IPR011992">
    <property type="entry name" value="EF-hand-dom_pair"/>
</dbReference>
<accession>A0A7S0ASR6</accession>
<dbReference type="SMART" id="SM00394">
    <property type="entry name" value="RIIa"/>
    <property type="match status" value="1"/>
</dbReference>
<sequence>MSSKFAKQYRIPPEFPDILKDFTREVLRNQPPDINEFAAKYFDCLANGLPADAKGGQLGADDEPDMSLEEVEGIIQDLFRKYDRDGNQFLDPQEFKALMEDLQQRLDFPKDQVYLFLAEADMNADGMIEYEEFIPLALQIIQGMYAKKRLEQHMTNVDQHAEDLLVHGMSRDELTELVSSIFERMDQDQSGFLCKQEFVAALMSMELGLTRREINTIMFQIDQDRDGNISYREFVPFAFDLLQKLTSLRLLETELENDDFAQFLNDLFRAKDTEMMGTLSVDEVRDILHQAMLGLTRMQIYTVISEADITQDDRIAYTAFIPRAVGLIRSMLSFEKSIARETKDAGPEAEDHFYYQLDEAFAGVEIVPLMDFMARLEQCNVVDNRELQASKHLLSAYGDEVPVEDAKAQIWALVKSMRRHKISD</sequence>
<dbReference type="Gene3D" id="1.20.890.10">
    <property type="entry name" value="cAMP-dependent protein kinase regulatory subunit, dimerization-anchoring domain"/>
    <property type="match status" value="1"/>
</dbReference>
<gene>
    <name evidence="5" type="ORF">PBAH0796_LOCUS21427</name>
</gene>
<keyword evidence="2" id="KW-0677">Repeat</keyword>
<feature type="domain" description="EF-hand" evidence="4">
    <location>
        <begin position="173"/>
        <end position="208"/>
    </location>
</feature>
<dbReference type="PROSITE" id="PS00018">
    <property type="entry name" value="EF_HAND_1"/>
    <property type="match status" value="4"/>
</dbReference>
<evidence type="ECO:0000256" key="2">
    <source>
        <dbReference type="ARBA" id="ARBA00022737"/>
    </source>
</evidence>
<dbReference type="CDD" id="cd22984">
    <property type="entry name" value="DD_CrRSP7-like"/>
    <property type="match status" value="1"/>
</dbReference>
<keyword evidence="1" id="KW-0479">Metal-binding</keyword>
<dbReference type="Pfam" id="PF02197">
    <property type="entry name" value="RIIa"/>
    <property type="match status" value="1"/>
</dbReference>
<dbReference type="InterPro" id="IPR003117">
    <property type="entry name" value="cAMP_dep_PK_reg_su_I/II_a/b"/>
</dbReference>
<dbReference type="PANTHER" id="PTHR34524">
    <property type="entry name" value="CALCYPHOSIN"/>
    <property type="match status" value="1"/>
</dbReference>
<dbReference type="SMART" id="SM00054">
    <property type="entry name" value="EFh"/>
    <property type="match status" value="5"/>
</dbReference>
<dbReference type="PROSITE" id="PS50222">
    <property type="entry name" value="EF_HAND_2"/>
    <property type="match status" value="4"/>
</dbReference>
<evidence type="ECO:0000256" key="1">
    <source>
        <dbReference type="ARBA" id="ARBA00022723"/>
    </source>
</evidence>
<evidence type="ECO:0000256" key="3">
    <source>
        <dbReference type="ARBA" id="ARBA00022837"/>
    </source>
</evidence>
<dbReference type="InterPro" id="IPR018247">
    <property type="entry name" value="EF_Hand_1_Ca_BS"/>
</dbReference>
<feature type="domain" description="EF-hand" evidence="4">
    <location>
        <begin position="259"/>
        <end position="294"/>
    </location>
</feature>
<keyword evidence="3" id="KW-0106">Calcium</keyword>